<dbReference type="EMBL" id="JAAAHW010007751">
    <property type="protein sequence ID" value="KAF9946477.1"/>
    <property type="molecule type" value="Genomic_DNA"/>
</dbReference>
<proteinExistence type="predicted"/>
<feature type="non-terminal residue" evidence="1">
    <location>
        <position position="77"/>
    </location>
</feature>
<reference evidence="1" key="1">
    <citation type="journal article" date="2020" name="Fungal Divers.">
        <title>Resolving the Mortierellaceae phylogeny through synthesis of multi-gene phylogenetics and phylogenomics.</title>
        <authorList>
            <person name="Vandepol N."/>
            <person name="Liber J."/>
            <person name="Desiro A."/>
            <person name="Na H."/>
            <person name="Kennedy M."/>
            <person name="Barry K."/>
            <person name="Grigoriev I.V."/>
            <person name="Miller A.N."/>
            <person name="O'Donnell K."/>
            <person name="Stajich J.E."/>
            <person name="Bonito G."/>
        </authorList>
    </citation>
    <scope>NUCLEOTIDE SEQUENCE</scope>
    <source>
        <strain evidence="1">MES-2147</strain>
    </source>
</reference>
<accession>A0A9P6LWK1</accession>
<dbReference type="Proteomes" id="UP000749646">
    <property type="component" value="Unassembled WGS sequence"/>
</dbReference>
<protein>
    <submittedName>
        <fullName evidence="1">Uncharacterized protein</fullName>
    </submittedName>
</protein>
<keyword evidence="2" id="KW-1185">Reference proteome</keyword>
<evidence type="ECO:0000313" key="2">
    <source>
        <dbReference type="Proteomes" id="UP000749646"/>
    </source>
</evidence>
<gene>
    <name evidence="1" type="ORF">BGZ65_009668</name>
</gene>
<name>A0A9P6LWK1_9FUNG</name>
<sequence length="77" mass="9235">DDDWTPKDISEFCKDLQEDAQLPRLYKHQMRHRLKLNRLSPTLSIDLHKFIVEEIELYNRIRTLLTSDLTVSLQKVL</sequence>
<evidence type="ECO:0000313" key="1">
    <source>
        <dbReference type="EMBL" id="KAF9946477.1"/>
    </source>
</evidence>
<organism evidence="1 2">
    <name type="scientific">Modicella reniformis</name>
    <dbReference type="NCBI Taxonomy" id="1440133"/>
    <lineage>
        <taxon>Eukaryota</taxon>
        <taxon>Fungi</taxon>
        <taxon>Fungi incertae sedis</taxon>
        <taxon>Mucoromycota</taxon>
        <taxon>Mortierellomycotina</taxon>
        <taxon>Mortierellomycetes</taxon>
        <taxon>Mortierellales</taxon>
        <taxon>Mortierellaceae</taxon>
        <taxon>Modicella</taxon>
    </lineage>
</organism>
<feature type="non-terminal residue" evidence="1">
    <location>
        <position position="1"/>
    </location>
</feature>
<comment type="caution">
    <text evidence="1">The sequence shown here is derived from an EMBL/GenBank/DDBJ whole genome shotgun (WGS) entry which is preliminary data.</text>
</comment>
<dbReference type="AlphaFoldDB" id="A0A9P6LWK1"/>